<evidence type="ECO:0000256" key="1">
    <source>
        <dbReference type="ARBA" id="ARBA00001947"/>
    </source>
</evidence>
<name>A0A091BPA0_STREI</name>
<evidence type="ECO:0000256" key="6">
    <source>
        <dbReference type="ARBA" id="ARBA00023136"/>
    </source>
</evidence>
<evidence type="ECO:0000313" key="12">
    <source>
        <dbReference type="Proteomes" id="UP000182793"/>
    </source>
</evidence>
<feature type="transmembrane region" description="Helical" evidence="7">
    <location>
        <begin position="128"/>
        <end position="150"/>
    </location>
</feature>
<keyword evidence="5 7" id="KW-1133">Transmembrane helix</keyword>
<keyword evidence="4 7" id="KW-0812">Transmembrane</keyword>
<proteinExistence type="inferred from homology"/>
<evidence type="ECO:0000256" key="7">
    <source>
        <dbReference type="SAM" id="Phobius"/>
    </source>
</evidence>
<reference evidence="10 12" key="2">
    <citation type="submission" date="2016-10" db="EMBL/GenBank/DDBJ databases">
        <authorList>
            <person name="Varghese N."/>
            <person name="Submissions S."/>
        </authorList>
    </citation>
    <scope>NUCLEOTIDE SEQUENCE [LARGE SCALE GENOMIC DNA]</scope>
    <source>
        <strain evidence="10 12">JB1</strain>
    </source>
</reference>
<feature type="transmembrane region" description="Helical" evidence="7">
    <location>
        <begin position="7"/>
        <end position="25"/>
    </location>
</feature>
<dbReference type="EMBL" id="FOTG01000003">
    <property type="protein sequence ID" value="SFL12240.1"/>
    <property type="molecule type" value="Genomic_DNA"/>
</dbReference>
<dbReference type="GO" id="GO:0016020">
    <property type="term" value="C:membrane"/>
    <property type="evidence" value="ECO:0007669"/>
    <property type="project" value="UniProtKB-SubCell"/>
</dbReference>
<evidence type="ECO:0000256" key="3">
    <source>
        <dbReference type="ARBA" id="ARBA00007931"/>
    </source>
</evidence>
<keyword evidence="6 7" id="KW-0472">Membrane</keyword>
<comment type="subcellular location">
    <subcellularLocation>
        <location evidence="2">Membrane</location>
        <topology evidence="2">Multi-pass membrane protein</topology>
    </subcellularLocation>
</comment>
<evidence type="ECO:0000256" key="5">
    <source>
        <dbReference type="ARBA" id="ARBA00022989"/>
    </source>
</evidence>
<comment type="cofactor">
    <cofactor evidence="1">
        <name>Zn(2+)</name>
        <dbReference type="ChEBI" id="CHEBI:29105"/>
    </cofactor>
</comment>
<accession>A0A091BPA0</accession>
<dbReference type="GO" id="GO:0006508">
    <property type="term" value="P:proteolysis"/>
    <property type="evidence" value="ECO:0007669"/>
    <property type="project" value="InterPro"/>
</dbReference>
<reference evidence="9 11" key="1">
    <citation type="journal article" date="2014" name="Genome Announc.">
        <title>Draft Genome Sequences of Streptococcus bovis Strains ATCC 33317 and JB1.</title>
        <authorList>
            <person name="Benahmed F.H."/>
            <person name="Gopinath G.R."/>
            <person name="Harbottle H."/>
            <person name="Cotta M.A."/>
            <person name="Luo Y."/>
            <person name="Henderson C."/>
            <person name="Teri P."/>
            <person name="Soppet D."/>
            <person name="Rasmussen M."/>
            <person name="Whitehead T.R."/>
            <person name="Davidson M."/>
        </authorList>
    </citation>
    <scope>NUCLEOTIDE SEQUENCE [LARGE SCALE GENOMIC DNA]</scope>
    <source>
        <strain evidence="9 11">JB1</strain>
    </source>
</reference>
<dbReference type="AlphaFoldDB" id="A0A091BPA0"/>
<gene>
    <name evidence="9" type="ORF">H702_08265</name>
    <name evidence="10" type="ORF">SAMN02910290_00474</name>
</gene>
<dbReference type="Proteomes" id="UP000029382">
    <property type="component" value="Unassembled WGS sequence"/>
</dbReference>
<evidence type="ECO:0000313" key="11">
    <source>
        <dbReference type="Proteomes" id="UP000029382"/>
    </source>
</evidence>
<organism evidence="9 11">
    <name type="scientific">Streptococcus equinus JB1</name>
    <dbReference type="NCBI Taxonomy" id="1294274"/>
    <lineage>
        <taxon>Bacteria</taxon>
        <taxon>Bacillati</taxon>
        <taxon>Bacillota</taxon>
        <taxon>Bacilli</taxon>
        <taxon>Lactobacillales</taxon>
        <taxon>Streptococcaceae</taxon>
        <taxon>Streptococcus</taxon>
    </lineage>
</organism>
<protein>
    <recommendedName>
        <fullName evidence="8">Peptidase M50 domain-containing protein</fullName>
    </recommendedName>
</protein>
<feature type="domain" description="Peptidase M50" evidence="8">
    <location>
        <begin position="34"/>
        <end position="178"/>
    </location>
</feature>
<feature type="transmembrane region" description="Helical" evidence="7">
    <location>
        <begin position="31"/>
        <end position="53"/>
    </location>
</feature>
<sequence>MKKLISPVYVTLFSLFLLMIMYPSVRGTFALSYISIMLAILFHEFGHFVVGYINGVKPQYLIVGFIKFDFEKGFHIQFNNDWIYYGGIYRYKVANCPEKAVLKLLIGGPLVSLIGSLVLFLKLDILTVFGYCSFLLFLITALPLNFFGLCNDGFKSYKLLVRDNLFLLYQNVSNQLLQEYSDETFDEVSKVCSTLESQNVPDYMINTFLLYLIYAWLLQGEVAQVRNLYQRLTEMEPSNQFNRNYYYCLLVTLESLMYKRMSRDLFAKVNLDKLDKISQKRLRYLSCLYLERGQGISESKLVFQEVLASYNKPNSILVQAEQRFLA</sequence>
<evidence type="ECO:0000259" key="8">
    <source>
        <dbReference type="Pfam" id="PF02163"/>
    </source>
</evidence>
<keyword evidence="12" id="KW-1185">Reference proteome</keyword>
<evidence type="ECO:0000256" key="4">
    <source>
        <dbReference type="ARBA" id="ARBA00022692"/>
    </source>
</evidence>
<comment type="similarity">
    <text evidence="3">Belongs to the peptidase M50B family.</text>
</comment>
<dbReference type="EMBL" id="AUZH01000026">
    <property type="protein sequence ID" value="KFN87501.1"/>
    <property type="molecule type" value="Genomic_DNA"/>
</dbReference>
<feature type="transmembrane region" description="Helical" evidence="7">
    <location>
        <begin position="100"/>
        <end position="122"/>
    </location>
</feature>
<evidence type="ECO:0000256" key="2">
    <source>
        <dbReference type="ARBA" id="ARBA00004141"/>
    </source>
</evidence>
<comment type="caution">
    <text evidence="9">The sequence shown here is derived from an EMBL/GenBank/DDBJ whole genome shotgun (WGS) entry which is preliminary data.</text>
</comment>
<dbReference type="RefSeq" id="WP_039697201.1">
    <property type="nucleotide sequence ID" value="NZ_AUZH01000026.1"/>
</dbReference>
<dbReference type="Pfam" id="PF02163">
    <property type="entry name" value="Peptidase_M50"/>
    <property type="match status" value="1"/>
</dbReference>
<dbReference type="InterPro" id="IPR008915">
    <property type="entry name" value="Peptidase_M50"/>
</dbReference>
<evidence type="ECO:0000313" key="9">
    <source>
        <dbReference type="EMBL" id="KFN87501.1"/>
    </source>
</evidence>
<evidence type="ECO:0000313" key="10">
    <source>
        <dbReference type="EMBL" id="SFL12240.1"/>
    </source>
</evidence>
<dbReference type="Proteomes" id="UP000182793">
    <property type="component" value="Unassembled WGS sequence"/>
</dbReference>